<protein>
    <submittedName>
        <fullName evidence="4">Glycosyltransferase family 2 protein</fullName>
    </submittedName>
</protein>
<proteinExistence type="inferred from homology"/>
<dbReference type="PANTHER" id="PTHR48090">
    <property type="entry name" value="UNDECAPRENYL-PHOSPHATE 4-DEOXY-4-FORMAMIDO-L-ARABINOSE TRANSFERASE-RELATED"/>
    <property type="match status" value="1"/>
</dbReference>
<comment type="caution">
    <text evidence="4">The sequence shown here is derived from an EMBL/GenBank/DDBJ whole genome shotgun (WGS) entry which is preliminary data.</text>
</comment>
<feature type="region of interest" description="Disordered" evidence="2">
    <location>
        <begin position="255"/>
        <end position="286"/>
    </location>
</feature>
<organism evidence="4 5">
    <name type="scientific">Microbacterium ureisolvens</name>
    <dbReference type="NCBI Taxonomy" id="2781186"/>
    <lineage>
        <taxon>Bacteria</taxon>
        <taxon>Bacillati</taxon>
        <taxon>Actinomycetota</taxon>
        <taxon>Actinomycetes</taxon>
        <taxon>Micrococcales</taxon>
        <taxon>Microbacteriaceae</taxon>
        <taxon>Microbacterium</taxon>
    </lineage>
</organism>
<evidence type="ECO:0000259" key="3">
    <source>
        <dbReference type="Pfam" id="PF00535"/>
    </source>
</evidence>
<dbReference type="InterPro" id="IPR001173">
    <property type="entry name" value="Glyco_trans_2-like"/>
</dbReference>
<dbReference type="InterPro" id="IPR050256">
    <property type="entry name" value="Glycosyltransferase_2"/>
</dbReference>
<name>A0ABS7HX24_9MICO</name>
<dbReference type="SUPFAM" id="SSF53448">
    <property type="entry name" value="Nucleotide-diphospho-sugar transferases"/>
    <property type="match status" value="1"/>
</dbReference>
<reference evidence="4 5" key="1">
    <citation type="journal article" date="2021" name="MBio">
        <title>Poor Competitiveness of Bradyrhizobium in Pigeon Pea Root Colonization in Indian Soils.</title>
        <authorList>
            <person name="Chalasani D."/>
            <person name="Basu A."/>
            <person name="Pullabhotla S.V.S.R.N."/>
            <person name="Jorrin B."/>
            <person name="Neal A.L."/>
            <person name="Poole P.S."/>
            <person name="Podile A.R."/>
            <person name="Tkacz A."/>
        </authorList>
    </citation>
    <scope>NUCLEOTIDE SEQUENCE [LARGE SCALE GENOMIC DNA]</scope>
    <source>
        <strain evidence="4 5">HU12</strain>
    </source>
</reference>
<dbReference type="PANTHER" id="PTHR48090:SF7">
    <property type="entry name" value="RFBJ PROTEIN"/>
    <property type="match status" value="1"/>
</dbReference>
<dbReference type="Gene3D" id="3.90.550.10">
    <property type="entry name" value="Spore Coat Polysaccharide Biosynthesis Protein SpsA, Chain A"/>
    <property type="match status" value="1"/>
</dbReference>
<dbReference type="RefSeq" id="WP_159845189.1">
    <property type="nucleotide sequence ID" value="NZ_JAEUAX010000004.1"/>
</dbReference>
<keyword evidence="5" id="KW-1185">Reference proteome</keyword>
<dbReference type="Pfam" id="PF00535">
    <property type="entry name" value="Glycos_transf_2"/>
    <property type="match status" value="1"/>
</dbReference>
<sequence length="286" mass="31136">MSNDPLLSSPRVSIIVPVRNEAKNLEIVLPLLPDVHEIIVVDGHSVDGSQEVARRVRPSVDVITQTRKGKGNALVCGFERATGDIIVMFDADGSADADEIPRFVDALIGGADVAKGSRFMAGGGSEDITFHRRLGNKFLNLLTNVLLGTRYSDLCYGYNAFWRRIVPALDLPAPDIAGAQGEMLWGDGFEIETLLNCRFAENRLTVVEVPSVELLRIHGESNLNAVSDGLRVLRTVLDERLNRWGRTRRRATTPVFSPSVREATTASPNRSAPPAPVLEESVNTAG</sequence>
<accession>A0ABS7HX24</accession>
<comment type="similarity">
    <text evidence="1">Belongs to the glycosyltransferase 2 family.</text>
</comment>
<evidence type="ECO:0000256" key="1">
    <source>
        <dbReference type="ARBA" id="ARBA00006739"/>
    </source>
</evidence>
<dbReference type="Proteomes" id="UP000777440">
    <property type="component" value="Unassembled WGS sequence"/>
</dbReference>
<evidence type="ECO:0000313" key="4">
    <source>
        <dbReference type="EMBL" id="MBW9109931.1"/>
    </source>
</evidence>
<feature type="domain" description="Glycosyltransferase 2-like" evidence="3">
    <location>
        <begin position="13"/>
        <end position="166"/>
    </location>
</feature>
<dbReference type="InterPro" id="IPR029044">
    <property type="entry name" value="Nucleotide-diphossugar_trans"/>
</dbReference>
<dbReference type="CDD" id="cd04179">
    <property type="entry name" value="DPM_DPG-synthase_like"/>
    <property type="match status" value="1"/>
</dbReference>
<gene>
    <name evidence="4" type="ORF">JNB61_09120</name>
</gene>
<dbReference type="EMBL" id="JAEUAX010000004">
    <property type="protein sequence ID" value="MBW9109931.1"/>
    <property type="molecule type" value="Genomic_DNA"/>
</dbReference>
<evidence type="ECO:0000313" key="5">
    <source>
        <dbReference type="Proteomes" id="UP000777440"/>
    </source>
</evidence>
<evidence type="ECO:0000256" key="2">
    <source>
        <dbReference type="SAM" id="MobiDB-lite"/>
    </source>
</evidence>